<evidence type="ECO:0000313" key="1">
    <source>
        <dbReference type="EMBL" id="KAL2043438.1"/>
    </source>
</evidence>
<evidence type="ECO:0000313" key="2">
    <source>
        <dbReference type="Proteomes" id="UP001590950"/>
    </source>
</evidence>
<comment type="caution">
    <text evidence="1">The sequence shown here is derived from an EMBL/GenBank/DDBJ whole genome shotgun (WGS) entry which is preliminary data.</text>
</comment>
<gene>
    <name evidence="1" type="ORF">N7G274_003745</name>
</gene>
<dbReference type="EMBL" id="JBEFKJ010000011">
    <property type="protein sequence ID" value="KAL2043438.1"/>
    <property type="molecule type" value="Genomic_DNA"/>
</dbReference>
<name>A0ABR4ACD0_9LECA</name>
<organism evidence="1 2">
    <name type="scientific">Stereocaulon virgatum</name>
    <dbReference type="NCBI Taxonomy" id="373712"/>
    <lineage>
        <taxon>Eukaryota</taxon>
        <taxon>Fungi</taxon>
        <taxon>Dikarya</taxon>
        <taxon>Ascomycota</taxon>
        <taxon>Pezizomycotina</taxon>
        <taxon>Lecanoromycetes</taxon>
        <taxon>OSLEUM clade</taxon>
        <taxon>Lecanoromycetidae</taxon>
        <taxon>Lecanorales</taxon>
        <taxon>Lecanorineae</taxon>
        <taxon>Stereocaulaceae</taxon>
        <taxon>Stereocaulon</taxon>
    </lineage>
</organism>
<protein>
    <submittedName>
        <fullName evidence="1">Uncharacterized protein</fullName>
    </submittedName>
</protein>
<sequence length="114" mass="12292">MVYAQPSQHMFLSICSAECESVNDSCMGKFAVTSREQVSLPAHPSLPSCPTLPSDLPASSLQILGLAQSLALVLGEAHIMLANRLFTIQPAVAHALTFRHRLLAMAVIFTLMMP</sequence>
<reference evidence="1 2" key="1">
    <citation type="submission" date="2024-09" db="EMBL/GenBank/DDBJ databases">
        <title>Rethinking Asexuality: The Enigmatic Case of Functional Sexual Genes in Lepraria (Stereocaulaceae).</title>
        <authorList>
            <person name="Doellman M."/>
            <person name="Sun Y."/>
            <person name="Barcenas-Pena A."/>
            <person name="Lumbsch H.T."/>
            <person name="Grewe F."/>
        </authorList>
    </citation>
    <scope>NUCLEOTIDE SEQUENCE [LARGE SCALE GENOMIC DNA]</scope>
    <source>
        <strain evidence="1 2">Mercado 3170</strain>
    </source>
</reference>
<accession>A0ABR4ACD0</accession>
<keyword evidence="2" id="KW-1185">Reference proteome</keyword>
<dbReference type="Proteomes" id="UP001590950">
    <property type="component" value="Unassembled WGS sequence"/>
</dbReference>
<proteinExistence type="predicted"/>